<reference evidence="1" key="1">
    <citation type="journal article" date="2023" name="Science">
        <title>Genome structures resolve the early diversification of teleost fishes.</title>
        <authorList>
            <person name="Parey E."/>
            <person name="Louis A."/>
            <person name="Montfort J."/>
            <person name="Bouchez O."/>
            <person name="Roques C."/>
            <person name="Iampietro C."/>
            <person name="Lluch J."/>
            <person name="Castinel A."/>
            <person name="Donnadieu C."/>
            <person name="Desvignes T."/>
            <person name="Floi Bucao C."/>
            <person name="Jouanno E."/>
            <person name="Wen M."/>
            <person name="Mejri S."/>
            <person name="Dirks R."/>
            <person name="Jansen H."/>
            <person name="Henkel C."/>
            <person name="Chen W.J."/>
            <person name="Zahm M."/>
            <person name="Cabau C."/>
            <person name="Klopp C."/>
            <person name="Thompson A.W."/>
            <person name="Robinson-Rechavi M."/>
            <person name="Braasch I."/>
            <person name="Lecointre G."/>
            <person name="Bobe J."/>
            <person name="Postlethwait J.H."/>
            <person name="Berthelot C."/>
            <person name="Roest Crollius H."/>
            <person name="Guiguen Y."/>
        </authorList>
    </citation>
    <scope>NUCLEOTIDE SEQUENCE</scope>
    <source>
        <strain evidence="1">NC1722</strain>
    </source>
</reference>
<keyword evidence="2" id="KW-1185">Reference proteome</keyword>
<protein>
    <submittedName>
        <fullName evidence="1">Uncharacterized protein</fullName>
    </submittedName>
</protein>
<dbReference type="AlphaFoldDB" id="A0AAD7RVD2"/>
<sequence>MPHQCPQSDGEEEAVTWKTLPGGLAFQIVLGLLHSQQEVEMGMWDGKPHCGPVPQGFTHGKFWSLSKAKASIRAQELFKEDGAVSMVSTHHLCCSSESSVLEFRPALSSCLQAIGGPTSHRSGVQTEPQGFLVTGQSDSLAALTTTEPIG</sequence>
<evidence type="ECO:0000313" key="2">
    <source>
        <dbReference type="Proteomes" id="UP001221898"/>
    </source>
</evidence>
<gene>
    <name evidence="1" type="ORF">AAFF_G00098400</name>
</gene>
<evidence type="ECO:0000313" key="1">
    <source>
        <dbReference type="EMBL" id="KAJ8390920.1"/>
    </source>
</evidence>
<comment type="caution">
    <text evidence="1">The sequence shown here is derived from an EMBL/GenBank/DDBJ whole genome shotgun (WGS) entry which is preliminary data.</text>
</comment>
<dbReference type="Proteomes" id="UP001221898">
    <property type="component" value="Unassembled WGS sequence"/>
</dbReference>
<dbReference type="EMBL" id="JAINUG010000164">
    <property type="protein sequence ID" value="KAJ8390920.1"/>
    <property type="molecule type" value="Genomic_DNA"/>
</dbReference>
<name>A0AAD7RVD2_9TELE</name>
<organism evidence="1 2">
    <name type="scientific">Aldrovandia affinis</name>
    <dbReference type="NCBI Taxonomy" id="143900"/>
    <lineage>
        <taxon>Eukaryota</taxon>
        <taxon>Metazoa</taxon>
        <taxon>Chordata</taxon>
        <taxon>Craniata</taxon>
        <taxon>Vertebrata</taxon>
        <taxon>Euteleostomi</taxon>
        <taxon>Actinopterygii</taxon>
        <taxon>Neopterygii</taxon>
        <taxon>Teleostei</taxon>
        <taxon>Notacanthiformes</taxon>
        <taxon>Halosauridae</taxon>
        <taxon>Aldrovandia</taxon>
    </lineage>
</organism>
<proteinExistence type="predicted"/>
<accession>A0AAD7RVD2</accession>